<dbReference type="Proteomes" id="UP000284220">
    <property type="component" value="Unassembled WGS sequence"/>
</dbReference>
<dbReference type="EMBL" id="QROE01000001">
    <property type="protein sequence ID" value="RHK97878.1"/>
    <property type="molecule type" value="Genomic_DNA"/>
</dbReference>
<reference evidence="3 7" key="1">
    <citation type="submission" date="2015-09" db="EMBL/GenBank/DDBJ databases">
        <authorList>
            <consortium name="Pathogen Informatics"/>
        </authorList>
    </citation>
    <scope>NUCLEOTIDE SEQUENCE [LARGE SCALE GENOMIC DNA]</scope>
    <source>
        <strain evidence="3 7">2789STDY5608837</strain>
    </source>
</reference>
<dbReference type="InterPro" id="IPR052698">
    <property type="entry name" value="MoCofactor_Util/Proc"/>
</dbReference>
<dbReference type="Proteomes" id="UP000095409">
    <property type="component" value="Unassembled WGS sequence"/>
</dbReference>
<dbReference type="PANTHER" id="PTHR30388">
    <property type="entry name" value="ALDEHYDE OXIDOREDUCTASE MOLYBDENUM COFACTOR ASSEMBLY PROTEIN"/>
    <property type="match status" value="1"/>
</dbReference>
<evidence type="ECO:0000313" key="3">
    <source>
        <dbReference type="EMBL" id="CUN49508.1"/>
    </source>
</evidence>
<dbReference type="EMBL" id="RCXQ01000002">
    <property type="protein sequence ID" value="RYT68243.1"/>
    <property type="molecule type" value="Genomic_DNA"/>
</dbReference>
<dbReference type="Proteomes" id="UP000284267">
    <property type="component" value="Unassembled WGS sequence"/>
</dbReference>
<dbReference type="PANTHER" id="PTHR30388:SF6">
    <property type="entry name" value="XANTHINE DEHYDROGENASE SUBUNIT A-RELATED"/>
    <property type="match status" value="1"/>
</dbReference>
<evidence type="ECO:0000313" key="7">
    <source>
        <dbReference type="Proteomes" id="UP000095409"/>
    </source>
</evidence>
<dbReference type="EMBL" id="CYZD01000001">
    <property type="protein sequence ID" value="CUN49508.1"/>
    <property type="molecule type" value="Genomic_DNA"/>
</dbReference>
<proteinExistence type="predicted"/>
<reference evidence="6 10" key="3">
    <citation type="journal article" date="2019" name="Science, e1252229">
        <title>Invertible promoters mediate bacterial phase variation, antibiotic resistance, and host adaptation in the gut.</title>
        <authorList>
            <person name="Jiang X."/>
            <person name="Hall A.B."/>
            <person name="Arthur T.D."/>
            <person name="Plichta D.R."/>
            <person name="Covington C.T."/>
            <person name="Poyet M."/>
            <person name="Crothers J."/>
            <person name="Moses P.L."/>
            <person name="Tolonen A.C."/>
            <person name="Vlamakis H."/>
            <person name="Alm E.J."/>
            <person name="Xavier R.J."/>
        </authorList>
    </citation>
    <scope>NUCLEOTIDE SEQUENCE [LARGE SCALE GENOMIC DNA]</scope>
    <source>
        <strain evidence="10">af_0058</strain>
        <strain evidence="6">Af_0058</strain>
    </source>
</reference>
<gene>
    <name evidence="5" type="ORF">DW040_00780</name>
    <name evidence="4" type="ORF">DW272_00055</name>
    <name evidence="6" type="ORF">EAI82_03305</name>
    <name evidence="3" type="ORF">ERS852394_00375</name>
</gene>
<dbReference type="Pfam" id="PF02625">
    <property type="entry name" value="XdhC_CoxI"/>
    <property type="match status" value="1"/>
</dbReference>
<evidence type="ECO:0000313" key="4">
    <source>
        <dbReference type="EMBL" id="RHG19643.1"/>
    </source>
</evidence>
<evidence type="ECO:0000313" key="6">
    <source>
        <dbReference type="EMBL" id="RYT68243.1"/>
    </source>
</evidence>
<dbReference type="AlphaFoldDB" id="A0A173XGL8"/>
<protein>
    <submittedName>
        <fullName evidence="3">Xanthine dehydrogenase accessory protein XdhC</fullName>
    </submittedName>
    <submittedName>
        <fullName evidence="4">XdhC/CoxI family protein</fullName>
    </submittedName>
</protein>
<dbReference type="InterPro" id="IPR027051">
    <property type="entry name" value="XdhC_Rossmann_dom"/>
</dbReference>
<organism evidence="3 7">
    <name type="scientific">Blautia obeum</name>
    <dbReference type="NCBI Taxonomy" id="40520"/>
    <lineage>
        <taxon>Bacteria</taxon>
        <taxon>Bacillati</taxon>
        <taxon>Bacillota</taxon>
        <taxon>Clostridia</taxon>
        <taxon>Lachnospirales</taxon>
        <taxon>Lachnospiraceae</taxon>
        <taxon>Blautia</taxon>
    </lineage>
</organism>
<feature type="domain" description="XdhC- CoxI" evidence="1">
    <location>
        <begin position="17"/>
        <end position="73"/>
    </location>
</feature>
<dbReference type="InterPro" id="IPR003777">
    <property type="entry name" value="XdhC_CoxI"/>
</dbReference>
<name>A0A173XGL8_9FIRM</name>
<evidence type="ECO:0000313" key="9">
    <source>
        <dbReference type="Proteomes" id="UP000284267"/>
    </source>
</evidence>
<dbReference type="Pfam" id="PF13478">
    <property type="entry name" value="XdhC_C"/>
    <property type="match status" value="1"/>
</dbReference>
<dbReference type="Proteomes" id="UP000293506">
    <property type="component" value="Unassembled WGS sequence"/>
</dbReference>
<evidence type="ECO:0000313" key="8">
    <source>
        <dbReference type="Proteomes" id="UP000284220"/>
    </source>
</evidence>
<reference evidence="8 9" key="2">
    <citation type="submission" date="2018-08" db="EMBL/GenBank/DDBJ databases">
        <title>A genome reference for cultivated species of the human gut microbiota.</title>
        <authorList>
            <person name="Zou Y."/>
            <person name="Xue W."/>
            <person name="Luo G."/>
        </authorList>
    </citation>
    <scope>NUCLEOTIDE SEQUENCE [LARGE SCALE GENOMIC DNA]</scope>
    <source>
        <strain evidence="5 9">AF39-4</strain>
        <strain evidence="4 8">AM22-9LB</strain>
    </source>
</reference>
<evidence type="ECO:0000313" key="5">
    <source>
        <dbReference type="EMBL" id="RHK97878.1"/>
    </source>
</evidence>
<evidence type="ECO:0000259" key="2">
    <source>
        <dbReference type="Pfam" id="PF13478"/>
    </source>
</evidence>
<dbReference type="Gene3D" id="3.40.50.720">
    <property type="entry name" value="NAD(P)-binding Rossmann-like Domain"/>
    <property type="match status" value="1"/>
</dbReference>
<dbReference type="EMBL" id="QRHZ01000001">
    <property type="protein sequence ID" value="RHG19643.1"/>
    <property type="molecule type" value="Genomic_DNA"/>
</dbReference>
<sequence>MRTLFQTIKQQFLEENDLVLASITASSGSTPRGAGSRMLVGKHGRITGTIGGGAVEYRAELMALDILEKKESDEHEFRLNRKDVENIGMICGGDVTVFFQYLDHNDPIVMEIAETAEKSYEERKDFWLICDLHATSGMSLYSPCYGLIGNADVPSSILSSLSAQPFRYRSEDYDLFSEQIGTSGTVYVFGGGHISQKLVPILASVDFRCVVLDDRPEFTDPALFPGAVETILCDFNHLEQYVSITAADYCCVMTRGHSYDTIVQAQLLATPACYIGVIGSRAKKAAVFRRLIEEYNINEQDLNRIISPIGLEIKAETPAEIAISITGQMIQVRADRKATSK</sequence>
<evidence type="ECO:0000259" key="1">
    <source>
        <dbReference type="Pfam" id="PF02625"/>
    </source>
</evidence>
<accession>A0A173XGL8</accession>
<evidence type="ECO:0000313" key="10">
    <source>
        <dbReference type="Proteomes" id="UP000293506"/>
    </source>
</evidence>
<dbReference type="RefSeq" id="WP_055065522.1">
    <property type="nucleotide sequence ID" value="NZ_CABJDZ010000001.1"/>
</dbReference>
<feature type="domain" description="XdhC Rossmann" evidence="2">
    <location>
        <begin position="186"/>
        <end position="329"/>
    </location>
</feature>